<dbReference type="Gene3D" id="3.30.1780.10">
    <property type="entry name" value="ornithine cyclodeaminase, domain 1"/>
    <property type="match status" value="1"/>
</dbReference>
<gene>
    <name evidence="2" type="ORF">F1644_11805</name>
    <name evidence="1" type="ORF">GGR15_000215</name>
</gene>
<dbReference type="SUPFAM" id="SSF51735">
    <property type="entry name" value="NAD(P)-binding Rossmann-fold domains"/>
    <property type="match status" value="1"/>
</dbReference>
<dbReference type="InterPro" id="IPR003462">
    <property type="entry name" value="ODC_Mu_crystall"/>
</dbReference>
<name>A0A7X5Y9X5_9BACT</name>
<reference evidence="2 4" key="1">
    <citation type="submission" date="2019-09" db="EMBL/GenBank/DDBJ databases">
        <title>Butyricimonas paravirosa DSM 105722 (=214-4 = JCM 18677 = CCUG 65563).</title>
        <authorList>
            <person name="Le Roy T."/>
            <person name="Cani P.D."/>
        </authorList>
    </citation>
    <scope>NUCLEOTIDE SEQUENCE [LARGE SCALE GENOMIC DNA]</scope>
    <source>
        <strain evidence="2 4">DSM 105722</strain>
    </source>
</reference>
<evidence type="ECO:0000313" key="2">
    <source>
        <dbReference type="EMBL" id="WOF12900.1"/>
    </source>
</evidence>
<dbReference type="PIRSF" id="PIRSF001439">
    <property type="entry name" value="CryM"/>
    <property type="match status" value="1"/>
</dbReference>
<reference evidence="1 3" key="2">
    <citation type="submission" date="2020-03" db="EMBL/GenBank/DDBJ databases">
        <title>Genomic Encyclopedia of Type Strains, Phase IV (KMG-IV): sequencing the most valuable type-strain genomes for metagenomic binning, comparative biology and taxonomic classification.</title>
        <authorList>
            <person name="Goeker M."/>
        </authorList>
    </citation>
    <scope>NUCLEOTIDE SEQUENCE [LARGE SCALE GENOMIC DNA]</scope>
    <source>
        <strain evidence="1 3">DSM 105722</strain>
    </source>
</reference>
<dbReference type="EMBL" id="JAATLI010000001">
    <property type="protein sequence ID" value="NJC16613.1"/>
    <property type="molecule type" value="Genomic_DNA"/>
</dbReference>
<keyword evidence="1" id="KW-0456">Lyase</keyword>
<dbReference type="PANTHER" id="PTHR13812">
    <property type="entry name" value="KETIMINE REDUCTASE MU-CRYSTALLIN"/>
    <property type="match status" value="1"/>
</dbReference>
<dbReference type="Gene3D" id="3.40.50.720">
    <property type="entry name" value="NAD(P)-binding Rossmann-like Domain"/>
    <property type="match status" value="1"/>
</dbReference>
<keyword evidence="4" id="KW-1185">Reference proteome</keyword>
<proteinExistence type="predicted"/>
<dbReference type="EMBL" id="CP043839">
    <property type="protein sequence ID" value="WOF12900.1"/>
    <property type="molecule type" value="Genomic_DNA"/>
</dbReference>
<evidence type="ECO:0000313" key="4">
    <source>
        <dbReference type="Proteomes" id="UP001302374"/>
    </source>
</evidence>
<dbReference type="GeneID" id="86891988"/>
<dbReference type="AlphaFoldDB" id="A0A7X5Y9X5"/>
<organism evidence="1 3">
    <name type="scientific">Butyricimonas paravirosa</name>
    <dbReference type="NCBI Taxonomy" id="1472417"/>
    <lineage>
        <taxon>Bacteria</taxon>
        <taxon>Pseudomonadati</taxon>
        <taxon>Bacteroidota</taxon>
        <taxon>Bacteroidia</taxon>
        <taxon>Bacteroidales</taxon>
        <taxon>Odoribacteraceae</taxon>
        <taxon>Butyricimonas</taxon>
    </lineage>
</organism>
<evidence type="ECO:0000313" key="3">
    <source>
        <dbReference type="Proteomes" id="UP000576368"/>
    </source>
</evidence>
<dbReference type="Proteomes" id="UP001302374">
    <property type="component" value="Chromosome"/>
</dbReference>
<dbReference type="PANTHER" id="PTHR13812:SF19">
    <property type="entry name" value="KETIMINE REDUCTASE MU-CRYSTALLIN"/>
    <property type="match status" value="1"/>
</dbReference>
<protein>
    <submittedName>
        <fullName evidence="2">Ornithine cyclodeaminase family protein</fullName>
    </submittedName>
    <submittedName>
        <fullName evidence="1">Ornithine cyclodeaminase/alanine dehydrogenase</fullName>
        <ecNumber evidence="1">1.4.1.1</ecNumber>
        <ecNumber evidence="1">4.3.1.12</ecNumber>
    </submittedName>
</protein>
<accession>A0A7X5Y9X5</accession>
<dbReference type="Proteomes" id="UP000576368">
    <property type="component" value="Unassembled WGS sequence"/>
</dbReference>
<dbReference type="RefSeq" id="WP_118304594.1">
    <property type="nucleotide sequence ID" value="NZ_BMPA01000001.1"/>
</dbReference>
<dbReference type="InterPro" id="IPR023401">
    <property type="entry name" value="ODC_N"/>
</dbReference>
<sequence length="344" mass="38175">MKPITLKVITLEDVETIFKNRTDMIFDIVIDAFKKYINGDVLLPDKISQIFDNSTQNRINCMPATLFSEAVSGLKWVSVFPTNAAVGEPNVTGVMLLSEIKTGFPIALIDGTLCTKIRTAAVGCVAAKYLAPSKVKKVGFIGAGEEARMHCVLLKHLFPTINTCRVASRKHSTEIDFVNELSRCMKDVSFIDCEGDYSKAVEDTDIIVTAISAQAPLLKANAINKGCLYIHVGGWEDEYAVAQKASKIVCDDWEASKHRTQTISRMYKEGLLTDDDIYANLNEIIQGSKLGRENDEEIIYFNSVGLSFIDINFANEIYKQAQEMHLGRMVTLAGLNDTDYSIFL</sequence>
<evidence type="ECO:0000313" key="1">
    <source>
        <dbReference type="EMBL" id="NJC16613.1"/>
    </source>
</evidence>
<dbReference type="Pfam" id="PF02423">
    <property type="entry name" value="OCD_Mu_crystall"/>
    <property type="match status" value="1"/>
</dbReference>
<dbReference type="GO" id="GO:0000286">
    <property type="term" value="F:alanine dehydrogenase activity"/>
    <property type="evidence" value="ECO:0007669"/>
    <property type="project" value="UniProtKB-EC"/>
</dbReference>
<dbReference type="InterPro" id="IPR036291">
    <property type="entry name" value="NAD(P)-bd_dom_sf"/>
</dbReference>
<dbReference type="EC" id="1.4.1.1" evidence="1"/>
<dbReference type="EC" id="4.3.1.12" evidence="1"/>
<keyword evidence="1" id="KW-0560">Oxidoreductase</keyword>
<dbReference type="GO" id="GO:0005737">
    <property type="term" value="C:cytoplasm"/>
    <property type="evidence" value="ECO:0007669"/>
    <property type="project" value="TreeGrafter"/>
</dbReference>
<dbReference type="GO" id="GO:0008473">
    <property type="term" value="F:ornithine cyclodeaminase activity"/>
    <property type="evidence" value="ECO:0007669"/>
    <property type="project" value="UniProtKB-EC"/>
</dbReference>